<keyword evidence="1" id="KW-1133">Transmembrane helix</keyword>
<protein>
    <submittedName>
        <fullName evidence="2">Uncharacterized protein</fullName>
    </submittedName>
</protein>
<evidence type="ECO:0000313" key="4">
    <source>
        <dbReference type="Proteomes" id="UP000288972"/>
    </source>
</evidence>
<feature type="transmembrane region" description="Helical" evidence="1">
    <location>
        <begin position="7"/>
        <end position="31"/>
    </location>
</feature>
<dbReference type="RefSeq" id="WP_128953845.1">
    <property type="nucleotide sequence ID" value="NZ_CP030053.1"/>
</dbReference>
<dbReference type="EMBL" id="RDQZ01000021">
    <property type="protein sequence ID" value="RXH10279.1"/>
    <property type="molecule type" value="Genomic_DNA"/>
</dbReference>
<dbReference type="Proteomes" id="UP000290401">
    <property type="component" value="Unassembled WGS sequence"/>
</dbReference>
<proteinExistence type="predicted"/>
<evidence type="ECO:0000256" key="1">
    <source>
        <dbReference type="SAM" id="Phobius"/>
    </source>
</evidence>
<gene>
    <name evidence="3" type="ORF">EAS56_23760</name>
    <name evidence="2" type="ORF">XH91_29535</name>
</gene>
<reference evidence="2 4" key="1">
    <citation type="submission" date="2018-06" db="EMBL/GenBank/DDBJ databases">
        <title>Comparative genomics of rhizobia nodulating Arachis hypogaea in China.</title>
        <authorList>
            <person name="Li Y."/>
        </authorList>
    </citation>
    <scope>NUCLEOTIDE SEQUENCE [LARGE SCALE GENOMIC DNA]</scope>
    <source>
        <strain evidence="2 4">CCBAU 51670</strain>
    </source>
</reference>
<dbReference type="Proteomes" id="UP000288972">
    <property type="component" value="Chromosome"/>
</dbReference>
<evidence type="ECO:0000313" key="3">
    <source>
        <dbReference type="EMBL" id="RXH10279.1"/>
    </source>
</evidence>
<dbReference type="EMBL" id="CP030053">
    <property type="protein sequence ID" value="QAU49094.1"/>
    <property type="molecule type" value="Genomic_DNA"/>
</dbReference>
<name>A0AAE5X5R3_9BRAD</name>
<dbReference type="KEGG" id="bgz:XH91_29535"/>
<organism evidence="2 4">
    <name type="scientific">Bradyrhizobium guangzhouense</name>
    <dbReference type="NCBI Taxonomy" id="1325095"/>
    <lineage>
        <taxon>Bacteria</taxon>
        <taxon>Pseudomonadati</taxon>
        <taxon>Pseudomonadota</taxon>
        <taxon>Alphaproteobacteria</taxon>
        <taxon>Hyphomicrobiales</taxon>
        <taxon>Nitrobacteraceae</taxon>
        <taxon>Bradyrhizobium</taxon>
    </lineage>
</organism>
<feature type="transmembrane region" description="Helical" evidence="1">
    <location>
        <begin position="43"/>
        <end position="65"/>
    </location>
</feature>
<sequence>MRLPWPLLFGYAVVNNWFVTIPLALALAFSAWYGSPWIDGLRFVLIACAAFLTLPFPAAGALYLYQSYDATRYWRTLETAETVADLPLPAGSKIQFADKAHSIVVLIELPQVTEILGMRLTGTLKPWKRQGNDVTHWGGDLHGYQIIDGLPCKGGPYANDRFGGVLFDKAGTLHRFTLGAPHELLGLKLPAHTTIRRGNDMEPWTFLLSAGEAYIPLLDTMAPVGVTLEVADDGRLVRIRSGHGQTIVLRGAPLNSGSFEVRGDTVVSQLAEPFAVAGDMRPAGTSVRIGLDTGEMSVMSER</sequence>
<keyword evidence="5" id="KW-1185">Reference proteome</keyword>
<reference evidence="3 5" key="2">
    <citation type="submission" date="2018-10" db="EMBL/GenBank/DDBJ databases">
        <title>Bradyrhizobium sp. nov., effective nodules isolated from peanut in China.</title>
        <authorList>
            <person name="Li Y."/>
        </authorList>
    </citation>
    <scope>NUCLEOTIDE SEQUENCE [LARGE SCALE GENOMIC DNA]</scope>
    <source>
        <strain evidence="3 5">CCBAU 53426</strain>
    </source>
</reference>
<evidence type="ECO:0000313" key="5">
    <source>
        <dbReference type="Proteomes" id="UP000290401"/>
    </source>
</evidence>
<evidence type="ECO:0000313" key="2">
    <source>
        <dbReference type="EMBL" id="QAU49094.1"/>
    </source>
</evidence>
<dbReference type="AlphaFoldDB" id="A0AAE5X5R3"/>
<accession>A0AAE5X5R3</accession>
<keyword evidence="1" id="KW-0812">Transmembrane</keyword>
<keyword evidence="1" id="KW-0472">Membrane</keyword>